<evidence type="ECO:0000256" key="1">
    <source>
        <dbReference type="PROSITE-ProRule" id="PRU00339"/>
    </source>
</evidence>
<dbReference type="EMBL" id="LT629750">
    <property type="protein sequence ID" value="SDS57319.1"/>
    <property type="molecule type" value="Genomic_DNA"/>
</dbReference>
<dbReference type="Gene3D" id="3.40.50.10610">
    <property type="entry name" value="ABC-type transport auxiliary lipoprotein component"/>
    <property type="match status" value="1"/>
</dbReference>
<dbReference type="Gene3D" id="1.25.40.10">
    <property type="entry name" value="Tetratricopeptide repeat domain"/>
    <property type="match status" value="2"/>
</dbReference>
<feature type="domain" description="FlgO" evidence="3">
    <location>
        <begin position="89"/>
        <end position="184"/>
    </location>
</feature>
<dbReference type="InterPro" id="IPR041215">
    <property type="entry name" value="FlgO_dom"/>
</dbReference>
<evidence type="ECO:0000313" key="4">
    <source>
        <dbReference type="EMBL" id="SDS57319.1"/>
    </source>
</evidence>
<keyword evidence="2" id="KW-0812">Transmembrane</keyword>
<dbReference type="InterPro" id="IPR019734">
    <property type="entry name" value="TPR_rpt"/>
</dbReference>
<dbReference type="AlphaFoldDB" id="A0A1H1TCJ4"/>
<dbReference type="PROSITE" id="PS50005">
    <property type="entry name" value="TPR"/>
    <property type="match status" value="1"/>
</dbReference>
<protein>
    <submittedName>
        <fullName evidence="4">TolB amino-terminal domain-containing protein</fullName>
    </submittedName>
</protein>
<reference evidence="5" key="1">
    <citation type="submission" date="2016-10" db="EMBL/GenBank/DDBJ databases">
        <authorList>
            <person name="Varghese N."/>
            <person name="Submissions S."/>
        </authorList>
    </citation>
    <scope>NUCLEOTIDE SEQUENCE [LARGE SCALE GENOMIC DNA]</scope>
    <source>
        <strain evidence="5">GAS369</strain>
    </source>
</reference>
<proteinExistence type="predicted"/>
<feature type="transmembrane region" description="Helical" evidence="2">
    <location>
        <begin position="41"/>
        <end position="65"/>
    </location>
</feature>
<gene>
    <name evidence="4" type="ORF">SAMN05444158_2472</name>
</gene>
<name>A0A1H1TCJ4_9BRAD</name>
<dbReference type="Pfam" id="PF17680">
    <property type="entry name" value="FlgO"/>
    <property type="match status" value="1"/>
</dbReference>
<keyword evidence="5" id="KW-1185">Reference proteome</keyword>
<dbReference type="Pfam" id="PF14559">
    <property type="entry name" value="TPR_19"/>
    <property type="match status" value="1"/>
</dbReference>
<dbReference type="InterPro" id="IPR011990">
    <property type="entry name" value="TPR-like_helical_dom_sf"/>
</dbReference>
<keyword evidence="2" id="KW-1133">Transmembrane helix</keyword>
<sequence>MSADEPNTLEDAAVSKGGRQKKLLAHLRPSVPDWRPIVKRAAGAIAAVAAVGAVLSGLTGYLLTYKTVGELLGHRPSVTSQSKPGSTSAPRLSIAVMPFDNLSGDASQDYFGNGIVENLTTDLSVNIANLLVIASGSSLTYKGQKIDTRQVGRELNVRYLLLGSVLRTGNQVRINARLIDAETGEQLWADRFDGDNANIFSLQDQITARISTSLRFAFVNVGVRQAQKHSNPDAFDMMLRAQAALIDERRLNINPRRQARDYYRKALALEPDNADAEIGLAGVLAENLSNSRSLAGASRPSPDQVTATRAEILELLQSASSTTAASSDAHRVRASLYVYDRKFDDARQELERALSINPNNVNALYLLAANYILSGMPEKALPVFDEHFIRTAGKIPGYRVPLRDWGSSYLLLGRWNEAAAKYQQALALLADPETSGGLAVALVKAGNREAAKAQYEIFREWYTARNGTPPTIKRLKDNSREWSPDPEFLKLYDATVLDGFRNLGTLEE</sequence>
<evidence type="ECO:0000313" key="5">
    <source>
        <dbReference type="Proteomes" id="UP000243904"/>
    </source>
</evidence>
<dbReference type="SMART" id="SM00028">
    <property type="entry name" value="TPR"/>
    <property type="match status" value="2"/>
</dbReference>
<dbReference type="Proteomes" id="UP000243904">
    <property type="component" value="Chromosome I"/>
</dbReference>
<keyword evidence="2" id="KW-0472">Membrane</keyword>
<evidence type="ECO:0000259" key="3">
    <source>
        <dbReference type="Pfam" id="PF17680"/>
    </source>
</evidence>
<keyword evidence="1" id="KW-0802">TPR repeat</keyword>
<dbReference type="SUPFAM" id="SSF48452">
    <property type="entry name" value="TPR-like"/>
    <property type="match status" value="1"/>
</dbReference>
<feature type="repeat" description="TPR" evidence="1">
    <location>
        <begin position="327"/>
        <end position="360"/>
    </location>
</feature>
<accession>A0A1H1TCJ4</accession>
<evidence type="ECO:0000256" key="2">
    <source>
        <dbReference type="SAM" id="Phobius"/>
    </source>
</evidence>
<dbReference type="Pfam" id="PF13176">
    <property type="entry name" value="TPR_7"/>
    <property type="match status" value="1"/>
</dbReference>
<organism evidence="4 5">
    <name type="scientific">Bradyrhizobium canariense</name>
    <dbReference type="NCBI Taxonomy" id="255045"/>
    <lineage>
        <taxon>Bacteria</taxon>
        <taxon>Pseudomonadati</taxon>
        <taxon>Pseudomonadota</taxon>
        <taxon>Alphaproteobacteria</taxon>
        <taxon>Hyphomicrobiales</taxon>
        <taxon>Nitrobacteraceae</taxon>
        <taxon>Bradyrhizobium</taxon>
    </lineage>
</organism>